<name>A0A1C4DW67_9BACT</name>
<keyword evidence="1" id="KW-0812">Transmembrane</keyword>
<keyword evidence="3" id="KW-1185">Reference proteome</keyword>
<evidence type="ECO:0000313" key="2">
    <source>
        <dbReference type="EMBL" id="SCC35510.1"/>
    </source>
</evidence>
<accession>A0A1C4DW67</accession>
<gene>
    <name evidence="2" type="ORF">GA0116948_106149</name>
</gene>
<reference evidence="2 3" key="1">
    <citation type="submission" date="2016-08" db="EMBL/GenBank/DDBJ databases">
        <authorList>
            <person name="Seilhamer J.J."/>
        </authorList>
    </citation>
    <scope>NUCLEOTIDE SEQUENCE [LARGE SCALE GENOMIC DNA]</scope>
    <source>
        <strain evidence="2 3">A37T2</strain>
    </source>
</reference>
<evidence type="ECO:0000256" key="1">
    <source>
        <dbReference type="SAM" id="Phobius"/>
    </source>
</evidence>
<feature type="transmembrane region" description="Helical" evidence="1">
    <location>
        <begin position="46"/>
        <end position="66"/>
    </location>
</feature>
<organism evidence="2 3">
    <name type="scientific">Chitinophaga costaii</name>
    <dbReference type="NCBI Taxonomy" id="1335309"/>
    <lineage>
        <taxon>Bacteria</taxon>
        <taxon>Pseudomonadati</taxon>
        <taxon>Bacteroidota</taxon>
        <taxon>Chitinophagia</taxon>
        <taxon>Chitinophagales</taxon>
        <taxon>Chitinophagaceae</taxon>
        <taxon>Chitinophaga</taxon>
    </lineage>
</organism>
<dbReference type="OrthoDB" id="9255743at2"/>
<sequence length="82" mass="9469">MILTPWFKKFGWTYIPRTIGGSLITIACIALCGWLVFTFDRTSHSLLDTIAHFLLYFTVVAGWWNWLAAKTSVTHTPHERIQ</sequence>
<dbReference type="RefSeq" id="WP_089712048.1">
    <property type="nucleotide sequence ID" value="NZ_FMAR01000006.1"/>
</dbReference>
<feature type="transmembrane region" description="Helical" evidence="1">
    <location>
        <begin position="20"/>
        <end position="39"/>
    </location>
</feature>
<proteinExistence type="predicted"/>
<protein>
    <submittedName>
        <fullName evidence="2">Uncharacterized protein</fullName>
    </submittedName>
</protein>
<dbReference type="EMBL" id="FMAR01000006">
    <property type="protein sequence ID" value="SCC35510.1"/>
    <property type="molecule type" value="Genomic_DNA"/>
</dbReference>
<dbReference type="AlphaFoldDB" id="A0A1C4DW67"/>
<evidence type="ECO:0000313" key="3">
    <source>
        <dbReference type="Proteomes" id="UP000242818"/>
    </source>
</evidence>
<dbReference type="STRING" id="1335309.GA0116948_106149"/>
<dbReference type="Proteomes" id="UP000242818">
    <property type="component" value="Unassembled WGS sequence"/>
</dbReference>
<keyword evidence="1" id="KW-0472">Membrane</keyword>
<keyword evidence="1" id="KW-1133">Transmembrane helix</keyword>